<dbReference type="Gene3D" id="3.40.50.300">
    <property type="entry name" value="P-loop containing nucleotide triphosphate hydrolases"/>
    <property type="match status" value="1"/>
</dbReference>
<keyword evidence="3" id="KW-0808">Transferase</keyword>
<reference evidence="3 4" key="1">
    <citation type="submission" date="2018-04" db="EMBL/GenBank/DDBJ databases">
        <authorList>
            <person name="Zhang X."/>
            <person name="Yuan J."/>
            <person name="Li F."/>
            <person name="Xiang J."/>
        </authorList>
    </citation>
    <scope>NUCLEOTIDE SEQUENCE [LARGE SCALE GENOMIC DNA]</scope>
    <source>
        <tissue evidence="3">Muscle</tissue>
    </source>
</reference>
<dbReference type="InterPro" id="IPR051135">
    <property type="entry name" value="Gal/GlcNAc/GalNAc_ST"/>
</dbReference>
<dbReference type="Pfam" id="PF13469">
    <property type="entry name" value="Sulfotransfer_3"/>
    <property type="match status" value="1"/>
</dbReference>
<keyword evidence="4" id="KW-1185">Reference proteome</keyword>
<feature type="signal peptide" evidence="2">
    <location>
        <begin position="1"/>
        <end position="27"/>
    </location>
</feature>
<reference evidence="3 4" key="2">
    <citation type="submission" date="2019-01" db="EMBL/GenBank/DDBJ databases">
        <title>The decoding of complex shrimp genome reveals the adaptation for benthos swimmer, frequently molting mechanism and breeding impact on genome.</title>
        <authorList>
            <person name="Sun Y."/>
            <person name="Gao Y."/>
            <person name="Yu Y."/>
        </authorList>
    </citation>
    <scope>NUCLEOTIDE SEQUENCE [LARGE SCALE GENOMIC DNA]</scope>
    <source>
        <tissue evidence="3">Muscle</tissue>
    </source>
</reference>
<comment type="caution">
    <text evidence="3">The sequence shown here is derived from an EMBL/GenBank/DDBJ whole genome shotgun (WGS) entry which is preliminary data.</text>
</comment>
<evidence type="ECO:0000313" key="4">
    <source>
        <dbReference type="Proteomes" id="UP000283509"/>
    </source>
</evidence>
<evidence type="ECO:0000256" key="2">
    <source>
        <dbReference type="SAM" id="SignalP"/>
    </source>
</evidence>
<dbReference type="SUPFAM" id="SSF52540">
    <property type="entry name" value="P-loop containing nucleoside triphosphate hydrolases"/>
    <property type="match status" value="1"/>
</dbReference>
<organism evidence="3 4">
    <name type="scientific">Penaeus vannamei</name>
    <name type="common">Whiteleg shrimp</name>
    <name type="synonym">Litopenaeus vannamei</name>
    <dbReference type="NCBI Taxonomy" id="6689"/>
    <lineage>
        <taxon>Eukaryota</taxon>
        <taxon>Metazoa</taxon>
        <taxon>Ecdysozoa</taxon>
        <taxon>Arthropoda</taxon>
        <taxon>Crustacea</taxon>
        <taxon>Multicrustacea</taxon>
        <taxon>Malacostraca</taxon>
        <taxon>Eumalacostraca</taxon>
        <taxon>Eucarida</taxon>
        <taxon>Decapoda</taxon>
        <taxon>Dendrobranchiata</taxon>
        <taxon>Penaeoidea</taxon>
        <taxon>Penaeidae</taxon>
        <taxon>Penaeus</taxon>
    </lineage>
</organism>
<evidence type="ECO:0000313" key="3">
    <source>
        <dbReference type="EMBL" id="ROT73066.1"/>
    </source>
</evidence>
<evidence type="ECO:0000256" key="1">
    <source>
        <dbReference type="SAM" id="MobiDB-lite"/>
    </source>
</evidence>
<feature type="chain" id="PRO_5018599671" evidence="2">
    <location>
        <begin position="28"/>
        <end position="394"/>
    </location>
</feature>
<sequence>FLRRQQLLVAVAAALILVCFFAQNTQEQDVQNLKRMLEDINKKLEKMNVDARSNAGLPSSEEKDEGEEEEGEIDVGGVVSGDEDVVNGRLLTSKGVPVKVVIMLGSTARSGTSLFGELLSQQKDSLYLFEPELFVRQHSGQKVTQELGMKHMRDMIHCRFDKDFITFLHRRSSPFNIFRHAVTKTNCRNWDTCLTIPRLTGACRAEPTRIMKVIRLRVAWMKELLDDPRYDVKVVHLVRDPRGSLYSMAKLHLHKLMPEYHCPLIYDDLVNGPKFMAEYPGRVISVTYEQFCLDPVGTATRVWRMLSGDEGASIPAMWSEYIEKHVHRTSTRRIAAYGTFRNSAEQYQSWRDNITEIALTSIEEHCQPALELLGYNVFGDLKTTRNLSVSLFAN</sequence>
<dbReference type="PANTHER" id="PTHR10704">
    <property type="entry name" value="CARBOHYDRATE SULFOTRANSFERASE"/>
    <property type="match status" value="1"/>
</dbReference>
<dbReference type="GO" id="GO:0006790">
    <property type="term" value="P:sulfur compound metabolic process"/>
    <property type="evidence" value="ECO:0007669"/>
    <property type="project" value="TreeGrafter"/>
</dbReference>
<feature type="non-terminal residue" evidence="3">
    <location>
        <position position="1"/>
    </location>
</feature>
<accession>A0A3R7MZ01</accession>
<dbReference type="GO" id="GO:0001517">
    <property type="term" value="F:N-acetylglucosamine 6-O-sulfotransferase activity"/>
    <property type="evidence" value="ECO:0007669"/>
    <property type="project" value="TreeGrafter"/>
</dbReference>
<proteinExistence type="predicted"/>
<dbReference type="PANTHER" id="PTHR10704:SF44">
    <property type="entry name" value="LD35051P-RELATED"/>
    <property type="match status" value="1"/>
</dbReference>
<protein>
    <submittedName>
        <fullName evidence="3">Putative carbohydrate sulfotransferase 3-like</fullName>
    </submittedName>
</protein>
<dbReference type="Proteomes" id="UP000283509">
    <property type="component" value="Unassembled WGS sequence"/>
</dbReference>
<gene>
    <name evidence="3" type="ORF">C7M84_008530</name>
</gene>
<dbReference type="GO" id="GO:0006044">
    <property type="term" value="P:N-acetylglucosamine metabolic process"/>
    <property type="evidence" value="ECO:0007669"/>
    <property type="project" value="TreeGrafter"/>
</dbReference>
<name>A0A3R7MZ01_PENVA</name>
<dbReference type="OrthoDB" id="6138663at2759"/>
<dbReference type="EMBL" id="QCYY01002074">
    <property type="protein sequence ID" value="ROT73066.1"/>
    <property type="molecule type" value="Genomic_DNA"/>
</dbReference>
<feature type="region of interest" description="Disordered" evidence="1">
    <location>
        <begin position="51"/>
        <end position="74"/>
    </location>
</feature>
<dbReference type="AlphaFoldDB" id="A0A3R7MZ01"/>
<keyword evidence="2" id="KW-0732">Signal</keyword>
<dbReference type="InterPro" id="IPR027417">
    <property type="entry name" value="P-loop_NTPase"/>
</dbReference>
<feature type="compositionally biased region" description="Acidic residues" evidence="1">
    <location>
        <begin position="62"/>
        <end position="73"/>
    </location>
</feature>